<protein>
    <submittedName>
        <fullName evidence="2">Putative multidrug resistance protein fnx1</fullName>
    </submittedName>
</protein>
<dbReference type="AlphaFoldDB" id="A0A420J1Z9"/>
<feature type="compositionally biased region" description="Pro residues" evidence="1">
    <location>
        <begin position="191"/>
        <end position="201"/>
    </location>
</feature>
<gene>
    <name evidence="2" type="ORF">GcM1_189005</name>
</gene>
<feature type="compositionally biased region" description="Basic and acidic residues" evidence="1">
    <location>
        <begin position="177"/>
        <end position="187"/>
    </location>
</feature>
<evidence type="ECO:0000256" key="1">
    <source>
        <dbReference type="SAM" id="MobiDB-lite"/>
    </source>
</evidence>
<dbReference type="Proteomes" id="UP000285326">
    <property type="component" value="Unassembled WGS sequence"/>
</dbReference>
<comment type="caution">
    <text evidence="2">The sequence shown here is derived from an EMBL/GenBank/DDBJ whole genome shotgun (WGS) entry which is preliminary data.</text>
</comment>
<evidence type="ECO:0000313" key="3">
    <source>
        <dbReference type="Proteomes" id="UP000285326"/>
    </source>
</evidence>
<dbReference type="EMBL" id="MCBS01018990">
    <property type="protein sequence ID" value="RKF80784.1"/>
    <property type="molecule type" value="Genomic_DNA"/>
</dbReference>
<name>A0A420J1Z9_9PEZI</name>
<reference evidence="2 3" key="1">
    <citation type="journal article" date="2018" name="BMC Genomics">
        <title>Comparative genome analyses reveal sequence features reflecting distinct modes of host-adaptation between dicot and monocot powdery mildew.</title>
        <authorList>
            <person name="Wu Y."/>
            <person name="Ma X."/>
            <person name="Pan Z."/>
            <person name="Kale S.D."/>
            <person name="Song Y."/>
            <person name="King H."/>
            <person name="Zhang Q."/>
            <person name="Presley C."/>
            <person name="Deng X."/>
            <person name="Wei C.I."/>
            <person name="Xiao S."/>
        </authorList>
    </citation>
    <scope>NUCLEOTIDE SEQUENCE [LARGE SCALE GENOMIC DNA]</scope>
    <source>
        <strain evidence="2">UMSG1</strain>
    </source>
</reference>
<accession>A0A420J1Z9</accession>
<feature type="compositionally biased region" description="Basic residues" evidence="1">
    <location>
        <begin position="1"/>
        <end position="13"/>
    </location>
</feature>
<feature type="non-terminal residue" evidence="2">
    <location>
        <position position="1"/>
    </location>
</feature>
<sequence length="201" mass="23052">SLCGAKKSRHRNQHGGYNTHGGNSKVLSPWQEEAIRQYCYEQGEAGNGANFSMVMSSITHLRAKINQPHPAPTKRWFVSWLKKNPMLQIIYPKLISYARLDLHTEESVKEWFVDFYKTVGEFEIDNWKKILNTDESGAKEAIKIYTIKGAFQESGMWTLSLKAGFKKLRSSGRKKRTLEESLDKEIQPDLPLLPPNRPSDL</sequence>
<feature type="region of interest" description="Disordered" evidence="1">
    <location>
        <begin position="1"/>
        <end position="23"/>
    </location>
</feature>
<evidence type="ECO:0000313" key="2">
    <source>
        <dbReference type="EMBL" id="RKF80784.1"/>
    </source>
</evidence>
<feature type="region of interest" description="Disordered" evidence="1">
    <location>
        <begin position="172"/>
        <end position="201"/>
    </location>
</feature>
<proteinExistence type="predicted"/>
<organism evidence="2 3">
    <name type="scientific">Golovinomyces cichoracearum</name>
    <dbReference type="NCBI Taxonomy" id="62708"/>
    <lineage>
        <taxon>Eukaryota</taxon>
        <taxon>Fungi</taxon>
        <taxon>Dikarya</taxon>
        <taxon>Ascomycota</taxon>
        <taxon>Pezizomycotina</taxon>
        <taxon>Leotiomycetes</taxon>
        <taxon>Erysiphales</taxon>
        <taxon>Erysiphaceae</taxon>
        <taxon>Golovinomyces</taxon>
    </lineage>
</organism>